<dbReference type="EMBL" id="RPDH01000001">
    <property type="protein sequence ID" value="RPE14015.1"/>
    <property type="molecule type" value="Genomic_DNA"/>
</dbReference>
<gene>
    <name evidence="2" type="ORF">EGT74_11040</name>
</gene>
<keyword evidence="3" id="KW-1185">Reference proteome</keyword>
<evidence type="ECO:0000313" key="3">
    <source>
        <dbReference type="Proteomes" id="UP000278351"/>
    </source>
</evidence>
<reference evidence="2 3" key="1">
    <citation type="submission" date="2018-11" db="EMBL/GenBank/DDBJ databases">
        <title>Chitinophaga lutea sp.nov., isolate from arsenic contaminated soil.</title>
        <authorList>
            <person name="Zong Y."/>
        </authorList>
    </citation>
    <scope>NUCLEOTIDE SEQUENCE [LARGE SCALE GENOMIC DNA]</scope>
    <source>
        <strain evidence="2 3">ZY74</strain>
    </source>
</reference>
<organism evidence="2 3">
    <name type="scientific">Chitinophaga lutea</name>
    <dbReference type="NCBI Taxonomy" id="2488634"/>
    <lineage>
        <taxon>Bacteria</taxon>
        <taxon>Pseudomonadati</taxon>
        <taxon>Bacteroidota</taxon>
        <taxon>Chitinophagia</taxon>
        <taxon>Chitinophagales</taxon>
        <taxon>Chitinophagaceae</taxon>
        <taxon>Chitinophaga</taxon>
    </lineage>
</organism>
<feature type="signal peptide" evidence="1">
    <location>
        <begin position="1"/>
        <end position="18"/>
    </location>
</feature>
<proteinExistence type="predicted"/>
<evidence type="ECO:0000313" key="2">
    <source>
        <dbReference type="EMBL" id="RPE14015.1"/>
    </source>
</evidence>
<dbReference type="OrthoDB" id="671859at2"/>
<protein>
    <submittedName>
        <fullName evidence="2">Uncharacterized protein</fullName>
    </submittedName>
</protein>
<keyword evidence="1" id="KW-0732">Signal</keyword>
<evidence type="ECO:0000256" key="1">
    <source>
        <dbReference type="SAM" id="SignalP"/>
    </source>
</evidence>
<dbReference type="AlphaFoldDB" id="A0A3N4Q363"/>
<feature type="chain" id="PRO_5017939016" evidence="1">
    <location>
        <begin position="19"/>
        <end position="170"/>
    </location>
</feature>
<dbReference type="RefSeq" id="WP_123846528.1">
    <property type="nucleotide sequence ID" value="NZ_RPDH01000001.1"/>
</dbReference>
<sequence>MPRKLSLLAMLGSILLLAACSDSPDAQPKRKFISFKLDSSVLLSEQRNSAYYMPGNVTDSDPDNDYSQLMVAGYTDGKDVVNIRLFSDQPQITPGVYSNMLGGTAMFLEMKGTGDMLQADDDVGDITVILHQMADSVAIGQFSGNLINQTDGSIKTVKDGYFKVIYKKFQ</sequence>
<dbReference type="Proteomes" id="UP000278351">
    <property type="component" value="Unassembled WGS sequence"/>
</dbReference>
<dbReference type="PROSITE" id="PS51257">
    <property type="entry name" value="PROKAR_LIPOPROTEIN"/>
    <property type="match status" value="1"/>
</dbReference>
<comment type="caution">
    <text evidence="2">The sequence shown here is derived from an EMBL/GenBank/DDBJ whole genome shotgun (WGS) entry which is preliminary data.</text>
</comment>
<accession>A0A3N4Q363</accession>
<name>A0A3N4Q363_9BACT</name>